<dbReference type="Pfam" id="PF00144">
    <property type="entry name" value="Beta-lactamase"/>
    <property type="match status" value="1"/>
</dbReference>
<dbReference type="EMBL" id="DS113269">
    <property type="protein sequence ID" value="EAY14500.1"/>
    <property type="molecule type" value="Genomic_DNA"/>
</dbReference>
<dbReference type="Gene3D" id="3.40.710.10">
    <property type="entry name" value="DD-peptidase/beta-lactamase superfamily"/>
    <property type="match status" value="1"/>
</dbReference>
<evidence type="ECO:0000256" key="1">
    <source>
        <dbReference type="SAM" id="Phobius"/>
    </source>
</evidence>
<evidence type="ECO:0000313" key="4">
    <source>
        <dbReference type="EMBL" id="EAY14500.1"/>
    </source>
</evidence>
<evidence type="ECO:0000256" key="2">
    <source>
        <dbReference type="SAM" id="SignalP"/>
    </source>
</evidence>
<dbReference type="InParanoid" id="A2DYG5"/>
<accession>A2DYG5</accession>
<dbReference type="SMR" id="A2DYG5"/>
<reference evidence="4" key="1">
    <citation type="submission" date="2006-10" db="EMBL/GenBank/DDBJ databases">
        <authorList>
            <person name="Amadeo P."/>
            <person name="Zhao Q."/>
            <person name="Wortman J."/>
            <person name="Fraser-Liggett C."/>
            <person name="Carlton J."/>
        </authorList>
    </citation>
    <scope>NUCLEOTIDE SEQUENCE</scope>
    <source>
        <strain evidence="4">G3</strain>
    </source>
</reference>
<dbReference type="SUPFAM" id="SSF56601">
    <property type="entry name" value="beta-lactamase/transpeptidase-like"/>
    <property type="match status" value="1"/>
</dbReference>
<dbReference type="InterPro" id="IPR001466">
    <property type="entry name" value="Beta-lactam-related"/>
</dbReference>
<proteinExistence type="predicted"/>
<dbReference type="OrthoDB" id="5946976at2759"/>
<dbReference type="InterPro" id="IPR050491">
    <property type="entry name" value="AmpC-like"/>
</dbReference>
<dbReference type="PANTHER" id="PTHR46825:SF9">
    <property type="entry name" value="BETA-LACTAMASE-RELATED DOMAIN-CONTAINING PROTEIN"/>
    <property type="match status" value="1"/>
</dbReference>
<dbReference type="eggNOG" id="ENOG502SBQX">
    <property type="taxonomic scope" value="Eukaryota"/>
</dbReference>
<protein>
    <submittedName>
        <fullName evidence="4">Beta-lactamase family protein</fullName>
    </submittedName>
</protein>
<evidence type="ECO:0000259" key="3">
    <source>
        <dbReference type="Pfam" id="PF00144"/>
    </source>
</evidence>
<feature type="chain" id="PRO_5002643040" evidence="2">
    <location>
        <begin position="18"/>
        <end position="562"/>
    </location>
</feature>
<dbReference type="AlphaFoldDB" id="A2DYG5"/>
<dbReference type="KEGG" id="tva:4772489"/>
<keyword evidence="1" id="KW-0812">Transmembrane</keyword>
<keyword evidence="1" id="KW-1133">Transmembrane helix</keyword>
<sequence length="562" mass="65065">MILVCLLVCISESVITPNNISSDSFKDVFMKIVNESKNNNFVSGAVSVNYRGQNIYSDVTGFSDISKRKIANNETLYPWSSVSAVLVHVSIMQLYEDGKLDLEDDIKKHLGKNFFKRMTYEDPVKIINLMNHDTCWDDTAEKSIVPGSKIDIDLEDVIKKNEPRQFCRPGTFVSYSDYGLAVEGLIVDKVSNMKYSEYVKKNIFDRLGMRRSSIDPMRNDISEDILVNEAKPYAFNSKRNRIEETEYYSNQFYPSGSALSTISDLSIFANALVGTNNSTPLFKNISTLSEFYNITKKDERISHGLFQQYYSGRIKGYDHRGNNVGYTAYISLLPEYGFSYVGMSNLQDEYVISKSFHRTLWGLYNPSNEKVISYYISSYYRPTNIVHRGFFKRHDLNKHYQLLIYDGRKQFSFLGDIYNISEDNVFTNSNISKWPYTGKYQITFTHNQEGQVNGLCILDECYENFDYFSTLNDDNFFKSDTFLFGLDIFPLTIGLELLIFLRCIEFPIFALRFLIIRIVTYTLMLISLVLSHRNLIQNRICVRRKVLAIIYGLITLYCIETF</sequence>
<keyword evidence="2" id="KW-0732">Signal</keyword>
<evidence type="ECO:0000313" key="5">
    <source>
        <dbReference type="Proteomes" id="UP000001542"/>
    </source>
</evidence>
<dbReference type="RefSeq" id="XP_001326723.1">
    <property type="nucleotide sequence ID" value="XM_001326688.1"/>
</dbReference>
<dbReference type="VEuPathDB" id="TrichDB:TVAGG3_0321420"/>
<dbReference type="PANTHER" id="PTHR46825">
    <property type="entry name" value="D-ALANYL-D-ALANINE-CARBOXYPEPTIDASE/ENDOPEPTIDASE AMPH"/>
    <property type="match status" value="1"/>
</dbReference>
<reference evidence="4" key="2">
    <citation type="journal article" date="2007" name="Science">
        <title>Draft genome sequence of the sexually transmitted pathogen Trichomonas vaginalis.</title>
        <authorList>
            <person name="Carlton J.M."/>
            <person name="Hirt R.P."/>
            <person name="Silva J.C."/>
            <person name="Delcher A.L."/>
            <person name="Schatz M."/>
            <person name="Zhao Q."/>
            <person name="Wortman J.R."/>
            <person name="Bidwell S.L."/>
            <person name="Alsmark U.C.M."/>
            <person name="Besteiro S."/>
            <person name="Sicheritz-Ponten T."/>
            <person name="Noel C.J."/>
            <person name="Dacks J.B."/>
            <person name="Foster P.G."/>
            <person name="Simillion C."/>
            <person name="Van de Peer Y."/>
            <person name="Miranda-Saavedra D."/>
            <person name="Barton G.J."/>
            <person name="Westrop G.D."/>
            <person name="Mueller S."/>
            <person name="Dessi D."/>
            <person name="Fiori P.L."/>
            <person name="Ren Q."/>
            <person name="Paulsen I."/>
            <person name="Zhang H."/>
            <person name="Bastida-Corcuera F.D."/>
            <person name="Simoes-Barbosa A."/>
            <person name="Brown M.T."/>
            <person name="Hayes R.D."/>
            <person name="Mukherjee M."/>
            <person name="Okumura C.Y."/>
            <person name="Schneider R."/>
            <person name="Smith A.J."/>
            <person name="Vanacova S."/>
            <person name="Villalvazo M."/>
            <person name="Haas B.J."/>
            <person name="Pertea M."/>
            <person name="Feldblyum T.V."/>
            <person name="Utterback T.R."/>
            <person name="Shu C.L."/>
            <person name="Osoegawa K."/>
            <person name="de Jong P.J."/>
            <person name="Hrdy I."/>
            <person name="Horvathova L."/>
            <person name="Zubacova Z."/>
            <person name="Dolezal P."/>
            <person name="Malik S.B."/>
            <person name="Logsdon J.M. Jr."/>
            <person name="Henze K."/>
            <person name="Gupta A."/>
            <person name="Wang C.C."/>
            <person name="Dunne R.L."/>
            <person name="Upcroft J.A."/>
            <person name="Upcroft P."/>
            <person name="White O."/>
            <person name="Salzberg S.L."/>
            <person name="Tang P."/>
            <person name="Chiu C.-H."/>
            <person name="Lee Y.-S."/>
            <person name="Embley T.M."/>
            <person name="Coombs G.H."/>
            <person name="Mottram J.C."/>
            <person name="Tachezy J."/>
            <person name="Fraser-Liggett C.M."/>
            <person name="Johnson P.J."/>
        </authorList>
    </citation>
    <scope>NUCLEOTIDE SEQUENCE [LARGE SCALE GENOMIC DNA]</scope>
    <source>
        <strain evidence="4">G3</strain>
    </source>
</reference>
<feature type="domain" description="Beta-lactamase-related" evidence="3">
    <location>
        <begin position="38"/>
        <end position="348"/>
    </location>
</feature>
<dbReference type="VEuPathDB" id="TrichDB:TVAG_388300"/>
<dbReference type="Proteomes" id="UP000001542">
    <property type="component" value="Unassembled WGS sequence"/>
</dbReference>
<dbReference type="InterPro" id="IPR012338">
    <property type="entry name" value="Beta-lactam/transpept-like"/>
</dbReference>
<organism evidence="4 5">
    <name type="scientific">Trichomonas vaginalis (strain ATCC PRA-98 / G3)</name>
    <dbReference type="NCBI Taxonomy" id="412133"/>
    <lineage>
        <taxon>Eukaryota</taxon>
        <taxon>Metamonada</taxon>
        <taxon>Parabasalia</taxon>
        <taxon>Trichomonadida</taxon>
        <taxon>Trichomonadidae</taxon>
        <taxon>Trichomonas</taxon>
    </lineage>
</organism>
<keyword evidence="5" id="KW-1185">Reference proteome</keyword>
<name>A2DYG5_TRIV3</name>
<feature type="signal peptide" evidence="2">
    <location>
        <begin position="1"/>
        <end position="17"/>
    </location>
</feature>
<feature type="transmembrane region" description="Helical" evidence="1">
    <location>
        <begin position="508"/>
        <end position="530"/>
    </location>
</feature>
<keyword evidence="1" id="KW-0472">Membrane</keyword>
<gene>
    <name evidence="4" type="ORF">TVAG_388300</name>
</gene>